<name>A0ACC7NUH8_9BACL</name>
<organism evidence="1 2">
    <name type="scientific">Paenibacillus mesotrionivorans</name>
    <dbReference type="NCBI Taxonomy" id="3160968"/>
    <lineage>
        <taxon>Bacteria</taxon>
        <taxon>Bacillati</taxon>
        <taxon>Bacillota</taxon>
        <taxon>Bacilli</taxon>
        <taxon>Bacillales</taxon>
        <taxon>Paenibacillaceae</taxon>
        <taxon>Paenibacillus</taxon>
    </lineage>
</organism>
<reference evidence="1" key="1">
    <citation type="submission" date="2024-12" db="EMBL/GenBank/DDBJ databases">
        <authorList>
            <person name="Wu N."/>
        </authorList>
    </citation>
    <scope>NUCLEOTIDE SEQUENCE</scope>
    <source>
        <strain evidence="1">P15</strain>
    </source>
</reference>
<protein>
    <submittedName>
        <fullName evidence="1">Spore germination protein</fullName>
    </submittedName>
</protein>
<evidence type="ECO:0000313" key="2">
    <source>
        <dbReference type="Proteomes" id="UP001631969"/>
    </source>
</evidence>
<comment type="caution">
    <text evidence="1">The sequence shown here is derived from an EMBL/GenBank/DDBJ whole genome shotgun (WGS) entry which is preliminary data.</text>
</comment>
<dbReference type="EMBL" id="JBJURJ010000001">
    <property type="protein sequence ID" value="MFM9327014.1"/>
    <property type="molecule type" value="Genomic_DNA"/>
</dbReference>
<dbReference type="Proteomes" id="UP001631969">
    <property type="component" value="Unassembled WGS sequence"/>
</dbReference>
<accession>A0ACC7NUH8</accession>
<gene>
    <name evidence="1" type="ORF">ACI1P1_01760</name>
</gene>
<evidence type="ECO:0000313" key="1">
    <source>
        <dbReference type="EMBL" id="MFM9327014.1"/>
    </source>
</evidence>
<proteinExistence type="predicted"/>
<keyword evidence="2" id="KW-1185">Reference proteome</keyword>
<sequence length="553" mass="62120">MEVGAFHRHEQETGEKREEHNGPHKHSGKEAAQKKEEQEPKGRSHKNQQSGAQSRMSEEENRLKNMKEIPDSMEDVKRALEEKVGLGISFDVTFREMIFGGVRCSFLYMNGFAKDEALIEVIKRLTYASEEELGDDPLEKLKDNLVAHIQVESLEKFDEVIDKTLAGMTALFVEGARAALVIDAKSFPVRSTSEPDLERVVRGARDGFVETLMTNVTLIRRRLRDPRLKFEVVQVGERTKTDVCIAYIQDVAAPELIDTFRNKVEEVVIDGIPLGEKQLEEILVNKSGWNPYPLVRYSERPDVVAAHLLEGHVVLLADTSPSAMILPCTMFQLMQHAEEYRQNPAVGTYFRWVRYFGIIASLFLLPIWYLMVVHPELKPVGMEWLGPEKTARLPVIVQFLIAELGVDLMRMAAVHTPTPLATAMGLIAAILIGQIAVETGMFVNEVIMYMAVATIGTFATPSYELGMANRISRIILLLAAATLGVPGLVGATTIWLIILTVQRSYNSPYMWPFIPFNAKALYTVLIRRPFGESRHRISLTDTTDNTRQPVSDG</sequence>